<feature type="transmembrane region" description="Helical" evidence="1">
    <location>
        <begin position="20"/>
        <end position="45"/>
    </location>
</feature>
<comment type="caution">
    <text evidence="2">The sequence shown here is derived from an EMBL/GenBank/DDBJ whole genome shotgun (WGS) entry which is preliminary data.</text>
</comment>
<dbReference type="AlphaFoldDB" id="A0A2M7U282"/>
<name>A0A2M7U282_9BACT</name>
<organism evidence="2 3">
    <name type="scientific">Candidatus Roizmanbacteria bacterium CG_4_10_14_0_2_um_filter_36_9</name>
    <dbReference type="NCBI Taxonomy" id="1974823"/>
    <lineage>
        <taxon>Bacteria</taxon>
        <taxon>Candidatus Roizmaniibacteriota</taxon>
    </lineage>
</organism>
<feature type="transmembrane region" description="Helical" evidence="1">
    <location>
        <begin position="51"/>
        <end position="70"/>
    </location>
</feature>
<evidence type="ECO:0000313" key="2">
    <source>
        <dbReference type="EMBL" id="PIZ64317.1"/>
    </source>
</evidence>
<sequence>MRNVRIYKDDIRTHILRSLFFTDTAIVTGGSLLIALILYLAFTYGFHFFNWGYYLSALFVSIVFFIAFVSQKIDNQPIFKIVPRATTFKSSKKEQRVTNLDPYFIDFYIQDDLIIKKDKIIRIYEVEPFDIALLNEQDREHFFIKMKQAIHVLPTQTQFIVK</sequence>
<protein>
    <submittedName>
        <fullName evidence="2">Uncharacterized protein</fullName>
    </submittedName>
</protein>
<gene>
    <name evidence="2" type="ORF">COY14_04840</name>
</gene>
<proteinExistence type="predicted"/>
<accession>A0A2M7U282</accession>
<evidence type="ECO:0000256" key="1">
    <source>
        <dbReference type="SAM" id="Phobius"/>
    </source>
</evidence>
<dbReference type="EMBL" id="PFOD01000084">
    <property type="protein sequence ID" value="PIZ64317.1"/>
    <property type="molecule type" value="Genomic_DNA"/>
</dbReference>
<keyword evidence="1" id="KW-0472">Membrane</keyword>
<reference evidence="3" key="1">
    <citation type="submission" date="2017-09" db="EMBL/GenBank/DDBJ databases">
        <title>Depth-based differentiation of microbial function through sediment-hosted aquifers and enrichment of novel symbionts in the deep terrestrial subsurface.</title>
        <authorList>
            <person name="Probst A.J."/>
            <person name="Ladd B."/>
            <person name="Jarett J.K."/>
            <person name="Geller-Mcgrath D.E."/>
            <person name="Sieber C.M.K."/>
            <person name="Emerson J.B."/>
            <person name="Anantharaman K."/>
            <person name="Thomas B.C."/>
            <person name="Malmstrom R."/>
            <person name="Stieglmeier M."/>
            <person name="Klingl A."/>
            <person name="Woyke T."/>
            <person name="Ryan C.M."/>
            <person name="Banfield J.F."/>
        </authorList>
    </citation>
    <scope>NUCLEOTIDE SEQUENCE [LARGE SCALE GENOMIC DNA]</scope>
</reference>
<keyword evidence="1" id="KW-1133">Transmembrane helix</keyword>
<dbReference type="Proteomes" id="UP000230027">
    <property type="component" value="Unassembled WGS sequence"/>
</dbReference>
<keyword evidence="1" id="KW-0812">Transmembrane</keyword>
<evidence type="ECO:0000313" key="3">
    <source>
        <dbReference type="Proteomes" id="UP000230027"/>
    </source>
</evidence>